<keyword evidence="3" id="KW-1185">Reference proteome</keyword>
<evidence type="ECO:0000313" key="3">
    <source>
        <dbReference type="Proteomes" id="UP000183635"/>
    </source>
</evidence>
<name>A0A1I3DJJ7_9RHOB</name>
<organism evidence="2 3">
    <name type="scientific">Paracoccus aminovorans</name>
    <dbReference type="NCBI Taxonomy" id="34004"/>
    <lineage>
        <taxon>Bacteria</taxon>
        <taxon>Pseudomonadati</taxon>
        <taxon>Pseudomonadota</taxon>
        <taxon>Alphaproteobacteria</taxon>
        <taxon>Rhodobacterales</taxon>
        <taxon>Paracoccaceae</taxon>
        <taxon>Paracoccus</taxon>
    </lineage>
</organism>
<dbReference type="PANTHER" id="PTHR33258">
    <property type="entry name" value="TRANSPOSASE INSL FOR INSERTION SEQUENCE ELEMENT IS186A-RELATED"/>
    <property type="match status" value="1"/>
</dbReference>
<dbReference type="Proteomes" id="UP000183635">
    <property type="component" value="Unassembled WGS sequence"/>
</dbReference>
<evidence type="ECO:0000313" key="2">
    <source>
        <dbReference type="EMBL" id="SFH86932.1"/>
    </source>
</evidence>
<dbReference type="InterPro" id="IPR012337">
    <property type="entry name" value="RNaseH-like_sf"/>
</dbReference>
<gene>
    <name evidence="2" type="ORF">SAMN04488021_13936</name>
</gene>
<accession>A0A1I3DJJ7</accession>
<evidence type="ECO:0000259" key="1">
    <source>
        <dbReference type="Pfam" id="PF01609"/>
    </source>
</evidence>
<dbReference type="SUPFAM" id="SSF53098">
    <property type="entry name" value="Ribonuclease H-like"/>
    <property type="match status" value="1"/>
</dbReference>
<dbReference type="GO" id="GO:0006313">
    <property type="term" value="P:DNA transposition"/>
    <property type="evidence" value="ECO:0007669"/>
    <property type="project" value="InterPro"/>
</dbReference>
<proteinExistence type="predicted"/>
<dbReference type="GO" id="GO:0003677">
    <property type="term" value="F:DNA binding"/>
    <property type="evidence" value="ECO:0007669"/>
    <property type="project" value="InterPro"/>
</dbReference>
<feature type="domain" description="Transposase IS4-like" evidence="1">
    <location>
        <begin position="64"/>
        <end position="305"/>
    </location>
</feature>
<dbReference type="Pfam" id="PF01609">
    <property type="entry name" value="DDE_Tnp_1"/>
    <property type="match status" value="1"/>
</dbReference>
<dbReference type="EMBL" id="FOPU01000039">
    <property type="protein sequence ID" value="SFH86932.1"/>
    <property type="molecule type" value="Genomic_DNA"/>
</dbReference>
<reference evidence="2 3" key="1">
    <citation type="submission" date="2016-10" db="EMBL/GenBank/DDBJ databases">
        <authorList>
            <person name="de Groot N.N."/>
        </authorList>
    </citation>
    <scope>NUCLEOTIDE SEQUENCE [LARGE SCALE GENOMIC DNA]</scope>
    <source>
        <strain evidence="2 3">DSM 8537</strain>
    </source>
</reference>
<sequence length="388" mass="42868">MLRLALAYGPGRMSLRSAAAWAAGCDIAHLSDVALLKRLKGAEDWLSYIAASLLNDDIRSRNGERRLRIVDGSVIRSSGKGGTDWRLHATYDPARGRFSQLEISDTHGGESLSRHEFEKGDLVLGDRGYARTPGLLHVREMGADFIMRIGWSTIRLLTPNGARLDWNAVYAGMQPGDIAEHEVLVDHSGRKRELSGASTFRARLIIRRKDVASSERARKAILFDHRRKQRVAAHPNPLTVASADFLLLLTSASVEEISADNAIATYRLRWQIELAFKRLKSGLGIDALPARDSQLARSWLAAYLIVGLLIDEAVADSLAFPPASSAQTGAHLSLWRMQKFIRNALLVAIFGEPRLSRVGQSLAGAARTLFEPPRRRLSQFSQLRALPI</sequence>
<dbReference type="GO" id="GO:0004803">
    <property type="term" value="F:transposase activity"/>
    <property type="evidence" value="ECO:0007669"/>
    <property type="project" value="InterPro"/>
</dbReference>
<dbReference type="InterPro" id="IPR002559">
    <property type="entry name" value="Transposase_11"/>
</dbReference>
<protein>
    <submittedName>
        <fullName evidence="2">Transposase DDE domain-containing protein</fullName>
    </submittedName>
</protein>
<dbReference type="AlphaFoldDB" id="A0A1I3DJJ7"/>
<dbReference type="Gene3D" id="3.90.350.10">
    <property type="entry name" value="Transposase Inhibitor Protein From Tn5, Chain A, domain 1"/>
    <property type="match status" value="1"/>
</dbReference>
<dbReference type="PANTHER" id="PTHR33258:SF1">
    <property type="entry name" value="TRANSPOSASE INSL FOR INSERTION SEQUENCE ELEMENT IS186A-RELATED"/>
    <property type="match status" value="1"/>
</dbReference>
<dbReference type="STRING" id="34004.SAMN04488021_13936"/>